<evidence type="ECO:0000256" key="2">
    <source>
        <dbReference type="SAM" id="SignalP"/>
    </source>
</evidence>
<protein>
    <submittedName>
        <fullName evidence="3">Phospholipase</fullName>
    </submittedName>
</protein>
<dbReference type="AlphaFoldDB" id="A0A2W4QQ43"/>
<reference evidence="3 4" key="1">
    <citation type="journal article" date="2018" name="Aquat. Microb. Ecol.">
        <title>Gammaproteobacterial methanotrophs dominate.</title>
        <authorList>
            <person name="Rissanen A.J."/>
            <person name="Saarenheimo J."/>
            <person name="Tiirola M."/>
            <person name="Peura S."/>
            <person name="Aalto S.L."/>
            <person name="Karvinen A."/>
            <person name="Nykanen H."/>
        </authorList>
    </citation>
    <scope>NUCLEOTIDE SEQUENCE [LARGE SCALE GENOMIC DNA]</scope>
    <source>
        <strain evidence="3">AMbin10</strain>
    </source>
</reference>
<organism evidence="3 4">
    <name type="scientific">Candidatus Methylumidiphilus alinenensis</name>
    <dbReference type="NCBI Taxonomy" id="2202197"/>
    <lineage>
        <taxon>Bacteria</taxon>
        <taxon>Pseudomonadati</taxon>
        <taxon>Pseudomonadota</taxon>
        <taxon>Gammaproteobacteria</taxon>
        <taxon>Methylococcales</taxon>
        <taxon>Candidatus Methylumidiphilus</taxon>
    </lineage>
</organism>
<dbReference type="EMBL" id="QJPH01000433">
    <property type="protein sequence ID" value="PZN74291.1"/>
    <property type="molecule type" value="Genomic_DNA"/>
</dbReference>
<dbReference type="PANTHER" id="PTHR31956">
    <property type="entry name" value="NON-SPECIFIC PHOSPHOLIPASE C4-RELATED"/>
    <property type="match status" value="1"/>
</dbReference>
<evidence type="ECO:0000313" key="3">
    <source>
        <dbReference type="EMBL" id="PZN74291.1"/>
    </source>
</evidence>
<dbReference type="CDD" id="cd16013">
    <property type="entry name" value="AcpA"/>
    <property type="match status" value="1"/>
</dbReference>
<sequence>MNTKLKITAVSASISFALGAVLALPVQADNSTATASPIKHVVVIFQENVSFDHYFATYPYAANLANEPKFTMSPLSSSVNGLGILLNGQPTGPLLTNNPNASNSANGSNAINPFRLTRSQASTCDQDHTPGDEQRAFNGGLMDLFPSTVGVSSCNATYSWGKGNGVVMGYYDGNTVTALWNYAQNFAMSDNFYGTVFGPSTPGALNLIAGNTYPAYPSAATSNVVAYNGSYGTLTGDLQPTGDACSTSSTTVKMGGKNIGDLLNAKGISWGAFMGGFDLTVANADGSTGCKRQSTASAANGGPKLDYIPHHAWFQYYASTANLSHARPTVPPSQYGTSADTVTNHQYDIHDFFDALNANNLPAVSFLKAPGYQDGHAAYSDPILEQQFVVNTVNAIQQSSFWANTAIIIAYDDSDGWYDHQMTPIVNSSSINNPQSVAYSDNLNGAGKCGGGTPLKDDSGNPINGRCGYGPRMPLLVISPYAKKNYVDHSVTDQSSVLRLIEDNWNTGRIGGGSFDTLAGPLNNLFDFSAPRGTGPLLLLDPSTGNPASQVSCLFDWAQSAYGNLFSSPSAVIPTQFSAPYSYRYYGKTNSFLGVSSTDTHVYYEGPNGVINDEGAITGWLATAGCQ</sequence>
<feature type="signal peptide" evidence="2">
    <location>
        <begin position="1"/>
        <end position="28"/>
    </location>
</feature>
<evidence type="ECO:0000313" key="4">
    <source>
        <dbReference type="Proteomes" id="UP000249396"/>
    </source>
</evidence>
<dbReference type="InterPro" id="IPR007312">
    <property type="entry name" value="Phosphoesterase"/>
</dbReference>
<proteinExistence type="predicted"/>
<dbReference type="InterPro" id="IPR017850">
    <property type="entry name" value="Alkaline_phosphatase_core_sf"/>
</dbReference>
<keyword evidence="2" id="KW-0732">Signal</keyword>
<dbReference type="Gene3D" id="3.40.720.10">
    <property type="entry name" value="Alkaline Phosphatase, subunit A"/>
    <property type="match status" value="2"/>
</dbReference>
<dbReference type="GO" id="GO:0042578">
    <property type="term" value="F:phosphoric ester hydrolase activity"/>
    <property type="evidence" value="ECO:0007669"/>
    <property type="project" value="UniProtKB-ARBA"/>
</dbReference>
<comment type="caution">
    <text evidence="3">The sequence shown here is derived from an EMBL/GenBank/DDBJ whole genome shotgun (WGS) entry which is preliminary data.</text>
</comment>
<feature type="chain" id="PRO_5015941924" evidence="2">
    <location>
        <begin position="29"/>
        <end position="627"/>
    </location>
</feature>
<dbReference type="Proteomes" id="UP000249396">
    <property type="component" value="Unassembled WGS sequence"/>
</dbReference>
<dbReference type="PANTHER" id="PTHR31956:SF1">
    <property type="entry name" value="NON-SPECIFIC PHOSPHOLIPASE C1"/>
    <property type="match status" value="1"/>
</dbReference>
<keyword evidence="1" id="KW-0378">Hydrolase</keyword>
<name>A0A2W4QQ43_9GAMM</name>
<accession>A0A2W4QQ43</accession>
<gene>
    <name evidence="3" type="ORF">DM484_21655</name>
</gene>
<evidence type="ECO:0000256" key="1">
    <source>
        <dbReference type="ARBA" id="ARBA00022801"/>
    </source>
</evidence>
<dbReference type="Pfam" id="PF04185">
    <property type="entry name" value="Phosphoesterase"/>
    <property type="match status" value="1"/>
</dbReference>